<evidence type="ECO:0000256" key="10">
    <source>
        <dbReference type="ARBA" id="ARBA00022737"/>
    </source>
</evidence>
<evidence type="ECO:0000313" key="18">
    <source>
        <dbReference type="EMBL" id="POM74621.1"/>
    </source>
</evidence>
<feature type="domain" description="EF-hand" evidence="17">
    <location>
        <begin position="119"/>
        <end position="154"/>
    </location>
</feature>
<keyword evidence="6" id="KW-0963">Cytoplasm</keyword>
<dbReference type="GO" id="GO:0005509">
    <property type="term" value="F:calcium ion binding"/>
    <property type="evidence" value="ECO:0007669"/>
    <property type="project" value="InterPro"/>
</dbReference>
<evidence type="ECO:0000256" key="14">
    <source>
        <dbReference type="ARBA" id="ARBA00023242"/>
    </source>
</evidence>
<evidence type="ECO:0000256" key="15">
    <source>
        <dbReference type="ARBA" id="ARBA00023288"/>
    </source>
</evidence>
<accession>A0A2P4Y9Z2</accession>
<evidence type="ECO:0000256" key="9">
    <source>
        <dbReference type="ARBA" id="ARBA00022723"/>
    </source>
</evidence>
<dbReference type="Gene3D" id="1.10.238.10">
    <property type="entry name" value="EF-hand"/>
    <property type="match status" value="1"/>
</dbReference>
<evidence type="ECO:0000256" key="11">
    <source>
        <dbReference type="ARBA" id="ARBA00022837"/>
    </source>
</evidence>
<dbReference type="OrthoDB" id="191686at2759"/>
<comment type="subcellular location">
    <subcellularLocation>
        <location evidence="2">Cell membrane</location>
    </subcellularLocation>
    <subcellularLocation>
        <location evidence="3">Cytoplasm</location>
    </subcellularLocation>
    <subcellularLocation>
        <location evidence="1">Nucleus</location>
    </subcellularLocation>
</comment>
<keyword evidence="8" id="KW-0519">Myristate</keyword>
<evidence type="ECO:0000256" key="3">
    <source>
        <dbReference type="ARBA" id="ARBA00004496"/>
    </source>
</evidence>
<sequence length="213" mass="24218">MGQVSSLWSSGEVCDLTEEQVEEIHMTTSLPPKEIHRIRRKYKTLVKGEDMTKDEFYALSAIAVNPLRDQLFKSLELTPAQMITFAVWWYEFAKFVHIFSYSSSQDTKLKGLISLVKVNAEPGTLEAFKIHDFDGDGKISRGDLRAYCVLVFPKVSESDGDLAVKSQQENFETLIDHVMSEASSAPSRDFLIYDDFVKVIQSTDFESRLIVPF</sequence>
<keyword evidence="15" id="KW-0449">Lipoprotein</keyword>
<dbReference type="InterPro" id="IPR002048">
    <property type="entry name" value="EF_hand_dom"/>
</dbReference>
<dbReference type="PROSITE" id="PS00018">
    <property type="entry name" value="EF_HAND_1"/>
    <property type="match status" value="1"/>
</dbReference>
<evidence type="ECO:0000256" key="12">
    <source>
        <dbReference type="ARBA" id="ARBA00022927"/>
    </source>
</evidence>
<dbReference type="GO" id="GO:0005737">
    <property type="term" value="C:cytoplasm"/>
    <property type="evidence" value="ECO:0007669"/>
    <property type="project" value="UniProtKB-SubCell"/>
</dbReference>
<evidence type="ECO:0000256" key="16">
    <source>
        <dbReference type="ARBA" id="ARBA00038164"/>
    </source>
</evidence>
<evidence type="ECO:0000259" key="17">
    <source>
        <dbReference type="PROSITE" id="PS50222"/>
    </source>
</evidence>
<evidence type="ECO:0000256" key="2">
    <source>
        <dbReference type="ARBA" id="ARBA00004236"/>
    </source>
</evidence>
<name>A0A2P4Y9Z2_9STRA</name>
<keyword evidence="7" id="KW-0597">Phosphoprotein</keyword>
<keyword evidence="12" id="KW-0653">Protein transport</keyword>
<dbReference type="InterPro" id="IPR018247">
    <property type="entry name" value="EF_Hand_1_Ca_BS"/>
</dbReference>
<evidence type="ECO:0000256" key="7">
    <source>
        <dbReference type="ARBA" id="ARBA00022553"/>
    </source>
</evidence>
<keyword evidence="11" id="KW-0106">Calcium</keyword>
<keyword evidence="13" id="KW-0472">Membrane</keyword>
<dbReference type="SUPFAM" id="SSF47473">
    <property type="entry name" value="EF-hand"/>
    <property type="match status" value="1"/>
</dbReference>
<dbReference type="Pfam" id="PF13405">
    <property type="entry name" value="EF-hand_6"/>
    <property type="match status" value="1"/>
</dbReference>
<dbReference type="GO" id="GO:0015031">
    <property type="term" value="P:protein transport"/>
    <property type="evidence" value="ECO:0007669"/>
    <property type="project" value="UniProtKB-KW"/>
</dbReference>
<dbReference type="AlphaFoldDB" id="A0A2P4Y9Z2"/>
<keyword evidence="5" id="KW-1003">Cell membrane</keyword>
<evidence type="ECO:0000256" key="13">
    <source>
        <dbReference type="ARBA" id="ARBA00023136"/>
    </source>
</evidence>
<dbReference type="PANTHER" id="PTHR46002">
    <property type="entry name" value="EG:114D9.1 PROTEIN-RELATED"/>
    <property type="match status" value="1"/>
</dbReference>
<proteinExistence type="inferred from homology"/>
<keyword evidence="14" id="KW-0539">Nucleus</keyword>
<dbReference type="GO" id="GO:0005886">
    <property type="term" value="C:plasma membrane"/>
    <property type="evidence" value="ECO:0007669"/>
    <property type="project" value="UniProtKB-SubCell"/>
</dbReference>
<keyword evidence="19" id="KW-1185">Reference proteome</keyword>
<dbReference type="InterPro" id="IPR051875">
    <property type="entry name" value="Calcineurin_B_homologous"/>
</dbReference>
<protein>
    <submittedName>
        <fullName evidence="18">Presenilin-like protein</fullName>
    </submittedName>
</protein>
<keyword evidence="4" id="KW-0813">Transport</keyword>
<reference evidence="18 19" key="1">
    <citation type="journal article" date="2017" name="Genome Biol. Evol.">
        <title>Phytophthora megakarya and P. palmivora, closely related causal agents of cacao black pod rot, underwent increases in genome sizes and gene numbers by different mechanisms.</title>
        <authorList>
            <person name="Ali S.S."/>
            <person name="Shao J."/>
            <person name="Lary D.J."/>
            <person name="Kronmiller B."/>
            <person name="Shen D."/>
            <person name="Strem M.D."/>
            <person name="Amoako-Attah I."/>
            <person name="Akrofi A.Y."/>
            <person name="Begoude B.A."/>
            <person name="Ten Hoopen G.M."/>
            <person name="Coulibaly K."/>
            <person name="Kebe B.I."/>
            <person name="Melnick R.L."/>
            <person name="Guiltinan M.J."/>
            <person name="Tyler B.M."/>
            <person name="Meinhardt L.W."/>
            <person name="Bailey B.A."/>
        </authorList>
    </citation>
    <scope>NUCLEOTIDE SEQUENCE [LARGE SCALE GENOMIC DNA]</scope>
    <source>
        <strain evidence="19">sbr112.9</strain>
    </source>
</reference>
<evidence type="ECO:0000313" key="19">
    <source>
        <dbReference type="Proteomes" id="UP000237271"/>
    </source>
</evidence>
<keyword evidence="10" id="KW-0677">Repeat</keyword>
<comment type="caution">
    <text evidence="18">The sequence shown here is derived from an EMBL/GenBank/DDBJ whole genome shotgun (WGS) entry which is preliminary data.</text>
</comment>
<dbReference type="PROSITE" id="PS50222">
    <property type="entry name" value="EF_HAND_2"/>
    <property type="match status" value="1"/>
</dbReference>
<evidence type="ECO:0000256" key="8">
    <source>
        <dbReference type="ARBA" id="ARBA00022707"/>
    </source>
</evidence>
<evidence type="ECO:0000256" key="4">
    <source>
        <dbReference type="ARBA" id="ARBA00022448"/>
    </source>
</evidence>
<comment type="similarity">
    <text evidence="16">Belongs to the calcineurin regulatory subunit family. CHP subfamily.</text>
</comment>
<dbReference type="GO" id="GO:0005634">
    <property type="term" value="C:nucleus"/>
    <property type="evidence" value="ECO:0007669"/>
    <property type="project" value="UniProtKB-SubCell"/>
</dbReference>
<evidence type="ECO:0000256" key="5">
    <source>
        <dbReference type="ARBA" id="ARBA00022475"/>
    </source>
</evidence>
<dbReference type="Proteomes" id="UP000237271">
    <property type="component" value="Unassembled WGS sequence"/>
</dbReference>
<gene>
    <name evidence="18" type="ORF">PHPALM_8392</name>
</gene>
<keyword evidence="9" id="KW-0479">Metal-binding</keyword>
<organism evidence="18 19">
    <name type="scientific">Phytophthora palmivora</name>
    <dbReference type="NCBI Taxonomy" id="4796"/>
    <lineage>
        <taxon>Eukaryota</taxon>
        <taxon>Sar</taxon>
        <taxon>Stramenopiles</taxon>
        <taxon>Oomycota</taxon>
        <taxon>Peronosporomycetes</taxon>
        <taxon>Peronosporales</taxon>
        <taxon>Peronosporaceae</taxon>
        <taxon>Phytophthora</taxon>
    </lineage>
</organism>
<dbReference type="InterPro" id="IPR011992">
    <property type="entry name" value="EF-hand-dom_pair"/>
</dbReference>
<evidence type="ECO:0000256" key="1">
    <source>
        <dbReference type="ARBA" id="ARBA00004123"/>
    </source>
</evidence>
<evidence type="ECO:0000256" key="6">
    <source>
        <dbReference type="ARBA" id="ARBA00022490"/>
    </source>
</evidence>
<dbReference type="EMBL" id="NCKW01004712">
    <property type="protein sequence ID" value="POM74621.1"/>
    <property type="molecule type" value="Genomic_DNA"/>
</dbReference>